<organism evidence="2 3">
    <name type="scientific">Roseateles aquatilis</name>
    <dbReference type="NCBI Taxonomy" id="431061"/>
    <lineage>
        <taxon>Bacteria</taxon>
        <taxon>Pseudomonadati</taxon>
        <taxon>Pseudomonadota</taxon>
        <taxon>Betaproteobacteria</taxon>
        <taxon>Burkholderiales</taxon>
        <taxon>Sphaerotilaceae</taxon>
        <taxon>Roseateles</taxon>
    </lineage>
</organism>
<proteinExistence type="predicted"/>
<keyword evidence="3" id="KW-1185">Reference proteome</keyword>
<sequence length="189" mass="20996">MRTLPLLLAALLTGASAFAQTPPQAPSQPQPQGETLLVAPPAGYKVVTQKTAGNMTITEFIPKNEELPAWTEMVTIQVFAKLDNATPKQFQELMGAAWKRQCKTSQSFPVSDGVERGYATSVWFQGCEHKGTPSKDELTWFKAIKGADAFYLVQKAFAYQPTPEQMAPWIEYLRAVRVCDNRNPERACK</sequence>
<dbReference type="Proteomes" id="UP000197468">
    <property type="component" value="Unassembled WGS sequence"/>
</dbReference>
<protein>
    <submittedName>
        <fullName evidence="2">Uncharacterized protein</fullName>
    </submittedName>
</protein>
<dbReference type="RefSeq" id="WP_088387007.1">
    <property type="nucleotide sequence ID" value="NZ_NIOF01000012.1"/>
</dbReference>
<accession>A0A246J0I8</accession>
<feature type="chain" id="PRO_5013190627" evidence="1">
    <location>
        <begin position="20"/>
        <end position="189"/>
    </location>
</feature>
<evidence type="ECO:0000313" key="2">
    <source>
        <dbReference type="EMBL" id="OWQ85704.1"/>
    </source>
</evidence>
<reference evidence="2 3" key="1">
    <citation type="journal article" date="2008" name="Int. J. Syst. Evol. Microbiol.">
        <title>Description of Roseateles aquatilis sp. nov. and Roseateles terrae sp. nov., in the class Betaproteobacteria, and emended description of the genus Roseateles.</title>
        <authorList>
            <person name="Gomila M."/>
            <person name="Bowien B."/>
            <person name="Falsen E."/>
            <person name="Moore E.R."/>
            <person name="Lalucat J."/>
        </authorList>
    </citation>
    <scope>NUCLEOTIDE SEQUENCE [LARGE SCALE GENOMIC DNA]</scope>
    <source>
        <strain evidence="2 3">CCUG 48205</strain>
    </source>
</reference>
<gene>
    <name evidence="2" type="ORF">CDN99_21750</name>
</gene>
<dbReference type="OrthoDB" id="6116092at2"/>
<feature type="signal peptide" evidence="1">
    <location>
        <begin position="1"/>
        <end position="19"/>
    </location>
</feature>
<evidence type="ECO:0000313" key="3">
    <source>
        <dbReference type="Proteomes" id="UP000197468"/>
    </source>
</evidence>
<dbReference type="EMBL" id="NIOF01000012">
    <property type="protein sequence ID" value="OWQ85704.1"/>
    <property type="molecule type" value="Genomic_DNA"/>
</dbReference>
<dbReference type="AlphaFoldDB" id="A0A246J0I8"/>
<evidence type="ECO:0000256" key="1">
    <source>
        <dbReference type="SAM" id="SignalP"/>
    </source>
</evidence>
<comment type="caution">
    <text evidence="2">The sequence shown here is derived from an EMBL/GenBank/DDBJ whole genome shotgun (WGS) entry which is preliminary data.</text>
</comment>
<name>A0A246J0I8_9BURK</name>
<keyword evidence="1" id="KW-0732">Signal</keyword>